<protein>
    <submittedName>
        <fullName evidence="5">Glycosyltransferase</fullName>
    </submittedName>
</protein>
<name>A0A4P8L340_9BACT</name>
<keyword evidence="6" id="KW-1185">Reference proteome</keyword>
<organism evidence="5 6">
    <name type="scientific">Desulfoglaeba alkanexedens ALDC</name>
    <dbReference type="NCBI Taxonomy" id="980445"/>
    <lineage>
        <taxon>Bacteria</taxon>
        <taxon>Pseudomonadati</taxon>
        <taxon>Thermodesulfobacteriota</taxon>
        <taxon>Syntrophobacteria</taxon>
        <taxon>Syntrophobacterales</taxon>
        <taxon>Syntrophobacteraceae</taxon>
        <taxon>Desulfoglaeba</taxon>
    </lineage>
</organism>
<proteinExistence type="predicted"/>
<evidence type="ECO:0000313" key="5">
    <source>
        <dbReference type="EMBL" id="QCQ21182.1"/>
    </source>
</evidence>
<dbReference type="OrthoDB" id="9775208at2"/>
<keyword evidence="2 5" id="KW-0808">Transferase</keyword>
<dbReference type="CDD" id="cd03811">
    <property type="entry name" value="GT4_GT28_WabH-like"/>
    <property type="match status" value="1"/>
</dbReference>
<dbReference type="PANTHER" id="PTHR12526:SF510">
    <property type="entry name" value="D-INOSITOL 3-PHOSPHATE GLYCOSYLTRANSFERASE"/>
    <property type="match status" value="1"/>
</dbReference>
<dbReference type="Proteomes" id="UP000298602">
    <property type="component" value="Chromosome"/>
</dbReference>
<dbReference type="InterPro" id="IPR001296">
    <property type="entry name" value="Glyco_trans_1"/>
</dbReference>
<feature type="domain" description="Glycosyl transferase family 1" evidence="4">
    <location>
        <begin position="196"/>
        <end position="352"/>
    </location>
</feature>
<feature type="region of interest" description="Disordered" evidence="3">
    <location>
        <begin position="371"/>
        <end position="397"/>
    </location>
</feature>
<dbReference type="SUPFAM" id="SSF53756">
    <property type="entry name" value="UDP-Glycosyltransferase/glycogen phosphorylase"/>
    <property type="match status" value="1"/>
</dbReference>
<evidence type="ECO:0000256" key="2">
    <source>
        <dbReference type="ARBA" id="ARBA00022679"/>
    </source>
</evidence>
<sequence>MKEPQRRWRLALFLATSGHSGVDRIMKHFIAELGTRPLDVDLLQVEGHGPHMASLPPNVRRVPLGTRHVQSSVLRLAQYLRKVRPNALLCDKDRVNRTAVVSAVMAGYPGRLVLRVGTTVSKNLESRGFFHRSVQYWSIRRLYAKAQTVIVPSQGAARDLEAVGSFPPGFVRVLPSPVVSDALHRLARKPIAHPWLQKGEPPVILGAGELCERKDFGTLIRAFAQVVKIRPCRLVILGKGKKRAALEALARDLSISDKVSFPGFVENPYAYMAGSAVFVLSSTCEGLPVVLTEAMALGTPVVSTDCPSGPREILKDGRFGPLVPIRNPRMLAEAIATVLDTPPDADALKAAASRYHVRPATDAYLQVLGYDETPDPRAGSWDTPPRPMDGEAAGETP</sequence>
<dbReference type="PANTHER" id="PTHR12526">
    <property type="entry name" value="GLYCOSYLTRANSFERASE"/>
    <property type="match status" value="1"/>
</dbReference>
<reference evidence="5 6" key="1">
    <citation type="submission" date="2019-05" db="EMBL/GenBank/DDBJ databases">
        <title>The Complete Genome Sequence of the n-alkane-degrading Desulfoglaeba alkanexedens ALDC reveals multiple alkylsuccinate synthase gene clusters.</title>
        <authorList>
            <person name="Callaghan A.V."/>
            <person name="Davidova I.A."/>
            <person name="Duncan K.E."/>
            <person name="Morris B."/>
            <person name="McInerney M.J."/>
        </authorList>
    </citation>
    <scope>NUCLEOTIDE SEQUENCE [LARGE SCALE GENOMIC DNA]</scope>
    <source>
        <strain evidence="5 6">ALDC</strain>
    </source>
</reference>
<dbReference type="AlphaFoldDB" id="A0A4P8L340"/>
<gene>
    <name evidence="5" type="ORF">FDQ92_02625</name>
</gene>
<evidence type="ECO:0000313" key="6">
    <source>
        <dbReference type="Proteomes" id="UP000298602"/>
    </source>
</evidence>
<dbReference type="KEGG" id="dax:FDQ92_02625"/>
<dbReference type="EMBL" id="CP040098">
    <property type="protein sequence ID" value="QCQ21182.1"/>
    <property type="molecule type" value="Genomic_DNA"/>
</dbReference>
<reference evidence="5 6" key="2">
    <citation type="submission" date="2019-05" db="EMBL/GenBank/DDBJ databases">
        <authorList>
            <person name="Suflita J.M."/>
            <person name="Marks C.R."/>
        </authorList>
    </citation>
    <scope>NUCLEOTIDE SEQUENCE [LARGE SCALE GENOMIC DNA]</scope>
    <source>
        <strain evidence="5 6">ALDC</strain>
    </source>
</reference>
<dbReference type="Gene3D" id="3.40.50.2000">
    <property type="entry name" value="Glycogen Phosphorylase B"/>
    <property type="match status" value="2"/>
</dbReference>
<dbReference type="Pfam" id="PF00534">
    <property type="entry name" value="Glycos_transf_1"/>
    <property type="match status" value="1"/>
</dbReference>
<dbReference type="GO" id="GO:0016757">
    <property type="term" value="F:glycosyltransferase activity"/>
    <property type="evidence" value="ECO:0007669"/>
    <property type="project" value="UniProtKB-KW"/>
</dbReference>
<evidence type="ECO:0000259" key="4">
    <source>
        <dbReference type="Pfam" id="PF00534"/>
    </source>
</evidence>
<dbReference type="RefSeq" id="WP_137423151.1">
    <property type="nucleotide sequence ID" value="NZ_CP040098.1"/>
</dbReference>
<evidence type="ECO:0000256" key="1">
    <source>
        <dbReference type="ARBA" id="ARBA00022676"/>
    </source>
</evidence>
<evidence type="ECO:0000256" key="3">
    <source>
        <dbReference type="SAM" id="MobiDB-lite"/>
    </source>
</evidence>
<accession>A0A4P8L340</accession>
<keyword evidence="1" id="KW-0328">Glycosyltransferase</keyword>